<proteinExistence type="predicted"/>
<dbReference type="Proteomes" id="UP000677668">
    <property type="component" value="Chromosome 1"/>
</dbReference>
<dbReference type="RefSeq" id="WP_211422676.1">
    <property type="nucleotide sequence ID" value="NZ_CP072642.1"/>
</dbReference>
<protein>
    <submittedName>
        <fullName evidence="1">Uncharacterized protein</fullName>
    </submittedName>
</protein>
<dbReference type="EMBL" id="CP072642">
    <property type="protein sequence ID" value="QUV94379.1"/>
    <property type="molecule type" value="Genomic_DNA"/>
</dbReference>
<evidence type="ECO:0000313" key="2">
    <source>
        <dbReference type="Proteomes" id="UP000677668"/>
    </source>
</evidence>
<name>A0ABX8B4G0_9BACT</name>
<organism evidence="1 2">
    <name type="scientific">Chloracidobacterium sp. N</name>
    <dbReference type="NCBI Taxonomy" id="2821540"/>
    <lineage>
        <taxon>Bacteria</taxon>
        <taxon>Pseudomonadati</taxon>
        <taxon>Acidobacteriota</taxon>
        <taxon>Terriglobia</taxon>
        <taxon>Terriglobales</taxon>
        <taxon>Acidobacteriaceae</taxon>
        <taxon>Chloracidobacterium</taxon>
        <taxon>Chloracidobacterium aggregatum</taxon>
    </lineage>
</organism>
<evidence type="ECO:0000313" key="1">
    <source>
        <dbReference type="EMBL" id="QUV94379.1"/>
    </source>
</evidence>
<sequence>MTITKNSRQVKRWASVGIRGAARPARPTNRWRGHQGWGFSRLVSIQ</sequence>
<reference evidence="1 2" key="1">
    <citation type="submission" date="2021-03" db="EMBL/GenBank/DDBJ databases">
        <title>Genomic and phenotypic characterization of Chloracidobacterium isolates provides evidence for multiple species.</title>
        <authorList>
            <person name="Saini M.K."/>
            <person name="Costas A.M.G."/>
            <person name="Tank M."/>
            <person name="Bryant D.A."/>
        </authorList>
    </citation>
    <scope>NUCLEOTIDE SEQUENCE [LARGE SCALE GENOMIC DNA]</scope>
    <source>
        <strain evidence="1 2">N</strain>
    </source>
</reference>
<gene>
    <name evidence="1" type="ORF">J8C05_02720</name>
</gene>
<accession>A0ABX8B4G0</accession>
<keyword evidence="2" id="KW-1185">Reference proteome</keyword>